<sequence length="268" mass="29526">MAQRLAEPVGGRGGAVRVPPPVHLPHQHVPQGVPRPRAVRRSRQSHARGPGHRPACPPRDLGRPGVPGRRRIRLRPLRSDHLTPHLLEPFSVHIDFESGLLSPDPVVLVRRLSSLAGYFLQNADTDSEVYSVHEIRVPAERDHLLSSTTIVLPGKVGDEYYMTKGHFHANRDRSEIYLTLSGEGLLVMALENGTTVTKEMRPGVVNYVPGHWAHRSVNTGSEPLVFYAVYIGDAGYDYATIAERGFPVVVVDRDGGPSVVPNPRYLAP</sequence>
<dbReference type="GO" id="GO:0006094">
    <property type="term" value="P:gluconeogenesis"/>
    <property type="evidence" value="ECO:0007669"/>
    <property type="project" value="UniProtKB-KW"/>
</dbReference>
<dbReference type="InterPro" id="IPR011051">
    <property type="entry name" value="RmlC_Cupin_sf"/>
</dbReference>
<protein>
    <recommendedName>
        <fullName evidence="3">glucose-6-phosphate isomerase</fullName>
        <ecNumber evidence="3">5.3.1.9</ecNumber>
    </recommendedName>
</protein>
<evidence type="ECO:0000313" key="9">
    <source>
        <dbReference type="EMBL" id="RYC05917.1"/>
    </source>
</evidence>
<evidence type="ECO:0000256" key="1">
    <source>
        <dbReference type="ARBA" id="ARBA00004926"/>
    </source>
</evidence>
<dbReference type="AlphaFoldDB" id="A0A4V1RNH9"/>
<comment type="pathway">
    <text evidence="1">Carbohydrate degradation; glycolysis; D-glyceraldehyde 3-phosphate and glycerone phosphate from D-glucose: step 2/4.</text>
</comment>
<evidence type="ECO:0000256" key="5">
    <source>
        <dbReference type="ARBA" id="ARBA00023152"/>
    </source>
</evidence>
<dbReference type="InterPro" id="IPR010551">
    <property type="entry name" value="G6P_isomerase_prok"/>
</dbReference>
<feature type="region of interest" description="Disordered" evidence="7">
    <location>
        <begin position="1"/>
        <end position="71"/>
    </location>
</feature>
<evidence type="ECO:0000256" key="2">
    <source>
        <dbReference type="ARBA" id="ARBA00006542"/>
    </source>
</evidence>
<comment type="caution">
    <text evidence="9">The sequence shown here is derived from an EMBL/GenBank/DDBJ whole genome shotgun (WGS) entry which is preliminary data.</text>
</comment>
<reference evidence="9 10" key="1">
    <citation type="submission" date="2019-01" db="EMBL/GenBank/DDBJ databases">
        <title>Novel species of Nocardioides.</title>
        <authorList>
            <person name="Liu Q."/>
            <person name="X Y.-H."/>
        </authorList>
    </citation>
    <scope>NUCLEOTIDE SEQUENCE [LARGE SCALE GENOMIC DNA]</scope>
    <source>
        <strain evidence="9 10">HLT2-9</strain>
    </source>
</reference>
<comment type="similarity">
    <text evidence="2">Belongs to the archaeal-type GPI family.</text>
</comment>
<dbReference type="GO" id="GO:0006096">
    <property type="term" value="P:glycolytic process"/>
    <property type="evidence" value="ECO:0007669"/>
    <property type="project" value="UniProtKB-UniPathway"/>
</dbReference>
<dbReference type="UniPathway" id="UPA00109">
    <property type="reaction ID" value="UER00181"/>
</dbReference>
<proteinExistence type="inferred from homology"/>
<evidence type="ECO:0000256" key="7">
    <source>
        <dbReference type="SAM" id="MobiDB-lite"/>
    </source>
</evidence>
<comment type="catalytic activity">
    <reaction evidence="6">
        <text>alpha-D-glucose 6-phosphate = beta-D-fructose 6-phosphate</text>
        <dbReference type="Rhea" id="RHEA:11816"/>
        <dbReference type="ChEBI" id="CHEBI:57634"/>
        <dbReference type="ChEBI" id="CHEBI:58225"/>
        <dbReference type="EC" id="5.3.1.9"/>
    </reaction>
</comment>
<evidence type="ECO:0000256" key="4">
    <source>
        <dbReference type="ARBA" id="ARBA00022432"/>
    </source>
</evidence>
<accession>A0A4V1RNH9</accession>
<dbReference type="GO" id="GO:0005737">
    <property type="term" value="C:cytoplasm"/>
    <property type="evidence" value="ECO:0007669"/>
    <property type="project" value="InterPro"/>
</dbReference>
<gene>
    <name evidence="9" type="ORF">EUA94_16825</name>
</gene>
<evidence type="ECO:0000313" key="10">
    <source>
        <dbReference type="Proteomes" id="UP000291101"/>
    </source>
</evidence>
<feature type="compositionally biased region" description="Basic residues" evidence="7">
    <location>
        <begin position="37"/>
        <end position="51"/>
    </location>
</feature>
<name>A0A4V1RNH9_9ACTN</name>
<feature type="domain" description="Glucose-6-phosphate isomerase prokaryote" evidence="8">
    <location>
        <begin position="121"/>
        <end position="251"/>
    </location>
</feature>
<dbReference type="OrthoDB" id="5592106at2"/>
<dbReference type="Gene3D" id="2.60.120.10">
    <property type="entry name" value="Jelly Rolls"/>
    <property type="match status" value="1"/>
</dbReference>
<dbReference type="EC" id="5.3.1.9" evidence="3"/>
<keyword evidence="10" id="KW-1185">Reference proteome</keyword>
<dbReference type="EMBL" id="SDWV01000019">
    <property type="protein sequence ID" value="RYC05917.1"/>
    <property type="molecule type" value="Genomic_DNA"/>
</dbReference>
<dbReference type="Proteomes" id="UP000291101">
    <property type="component" value="Unassembled WGS sequence"/>
</dbReference>
<dbReference type="SUPFAM" id="SSF51182">
    <property type="entry name" value="RmlC-like cupins"/>
    <property type="match status" value="1"/>
</dbReference>
<evidence type="ECO:0000256" key="3">
    <source>
        <dbReference type="ARBA" id="ARBA00011952"/>
    </source>
</evidence>
<dbReference type="CDD" id="cd02218">
    <property type="entry name" value="cupin_PGI"/>
    <property type="match status" value="1"/>
</dbReference>
<keyword evidence="5" id="KW-0324">Glycolysis</keyword>
<dbReference type="Pfam" id="PF06560">
    <property type="entry name" value="GPI"/>
    <property type="match status" value="1"/>
</dbReference>
<dbReference type="InterPro" id="IPR014710">
    <property type="entry name" value="RmlC-like_jellyroll"/>
</dbReference>
<organism evidence="9 10">
    <name type="scientific">Nocardioides zhouii</name>
    <dbReference type="NCBI Taxonomy" id="1168729"/>
    <lineage>
        <taxon>Bacteria</taxon>
        <taxon>Bacillati</taxon>
        <taxon>Actinomycetota</taxon>
        <taxon>Actinomycetes</taxon>
        <taxon>Propionibacteriales</taxon>
        <taxon>Nocardioidaceae</taxon>
        <taxon>Nocardioides</taxon>
    </lineage>
</organism>
<evidence type="ECO:0000256" key="6">
    <source>
        <dbReference type="ARBA" id="ARBA00029321"/>
    </source>
</evidence>
<dbReference type="GO" id="GO:0004347">
    <property type="term" value="F:glucose-6-phosphate isomerase activity"/>
    <property type="evidence" value="ECO:0007669"/>
    <property type="project" value="UniProtKB-EC"/>
</dbReference>
<keyword evidence="4" id="KW-0312">Gluconeogenesis</keyword>
<evidence type="ECO:0000259" key="8">
    <source>
        <dbReference type="Pfam" id="PF06560"/>
    </source>
</evidence>